<keyword evidence="1" id="KW-0472">Membrane</keyword>
<keyword evidence="1" id="KW-1133">Transmembrane helix</keyword>
<name>A0A0B4S1Q6_9FIRM</name>
<proteinExistence type="predicted"/>
<feature type="transmembrane region" description="Helical" evidence="1">
    <location>
        <begin position="38"/>
        <end position="57"/>
    </location>
</feature>
<dbReference type="OrthoDB" id="3174166at2"/>
<dbReference type="STRING" id="33033.NW74_05230"/>
<evidence type="ECO:0008006" key="4">
    <source>
        <dbReference type="Google" id="ProtNLM"/>
    </source>
</evidence>
<keyword evidence="1" id="KW-0812">Transmembrane</keyword>
<sequence length="129" mass="15361">MKQKFLNLMKDRYGGDILNNIIFYFAIGFSIINLFRRSNILTITSIILIFIALFRAFSKNKRKRAMEQLKFFNLISPIYSRLLKFASKDRKNYIYFKCKNCKQELRIPKGKGKIKVICPHCKHEEIKKS</sequence>
<dbReference type="KEGG" id="pmic:NW74_05230"/>
<feature type="transmembrane region" description="Helical" evidence="1">
    <location>
        <begin position="12"/>
        <end position="32"/>
    </location>
</feature>
<dbReference type="EMBL" id="CP009761">
    <property type="protein sequence ID" value="AIZ36777.1"/>
    <property type="molecule type" value="Genomic_DNA"/>
</dbReference>
<organism evidence="2 3">
    <name type="scientific">Parvimonas micra</name>
    <dbReference type="NCBI Taxonomy" id="33033"/>
    <lineage>
        <taxon>Bacteria</taxon>
        <taxon>Bacillati</taxon>
        <taxon>Bacillota</taxon>
        <taxon>Tissierellia</taxon>
        <taxon>Tissierellales</taxon>
        <taxon>Peptoniphilaceae</taxon>
        <taxon>Parvimonas</taxon>
    </lineage>
</organism>
<evidence type="ECO:0000256" key="1">
    <source>
        <dbReference type="SAM" id="Phobius"/>
    </source>
</evidence>
<dbReference type="RefSeq" id="WP_041954267.1">
    <property type="nucleotide sequence ID" value="NZ_CP009761.1"/>
</dbReference>
<dbReference type="AlphaFoldDB" id="A0A0B4S1Q6"/>
<evidence type="ECO:0000313" key="3">
    <source>
        <dbReference type="Proteomes" id="UP000031386"/>
    </source>
</evidence>
<dbReference type="Proteomes" id="UP000031386">
    <property type="component" value="Chromosome"/>
</dbReference>
<gene>
    <name evidence="2" type="ORF">NW74_05230</name>
</gene>
<protein>
    <recommendedName>
        <fullName evidence="4">Zn-finger containing protein</fullName>
    </recommendedName>
</protein>
<keyword evidence="3" id="KW-1185">Reference proteome</keyword>
<reference evidence="2 3" key="1">
    <citation type="submission" date="2014-10" db="EMBL/GenBank/DDBJ databases">
        <title>Complete genome sequence of Parvimonas micra KCOM 1535 (= ChDC B708).</title>
        <authorList>
            <person name="Kook J.-K."/>
            <person name="Park S.-N."/>
            <person name="Lim Y.K."/>
            <person name="Roh H."/>
        </authorList>
    </citation>
    <scope>NUCLEOTIDE SEQUENCE [LARGE SCALE GENOMIC DNA]</scope>
    <source>
        <strain evidence="3">KCOM 1535 / ChDC B708</strain>
    </source>
</reference>
<evidence type="ECO:0000313" key="2">
    <source>
        <dbReference type="EMBL" id="AIZ36777.1"/>
    </source>
</evidence>
<accession>A0A0B4S1Q6</accession>